<comment type="function">
    <text evidence="1">Probable oxidoreductase that may play a role as regulator of mitochondrial function.</text>
</comment>
<dbReference type="PANTHER" id="PTHR10668">
    <property type="entry name" value="PHYTOENE DEHYDROGENASE"/>
    <property type="match status" value="1"/>
</dbReference>
<dbReference type="InterPro" id="IPR002937">
    <property type="entry name" value="Amino_oxidase"/>
</dbReference>
<comment type="subunit">
    <text evidence="2">Interacts with COX5B; this interaction may contribute to localize PYROXD2 to the inner face of the inner mitochondrial membrane.</text>
</comment>
<protein>
    <recommendedName>
        <fullName evidence="3">Pyridine nucleotide-disulfide oxidoreductase domain-containing protein 2</fullName>
    </recommendedName>
</protein>
<dbReference type="PATRIC" id="fig|762836.4.peg.1896"/>
<sequence>MQVQHHDYDAVVVGAGINGLAAALHLATKGWRVLVLEKSDMAGGAVKTRELTLPGFRHDLYAMNLSMFAGSPFFAEHQQLLVAHGLRLCPAERTFASAFPDGRWLGVERDLEATAGRIEALSATDARRWRQLAAAFGADAPPLFQLLAAPMPSLALLRVLWRAWRDRGTAWVAGMVRLLTLSPRTWLDRHFENDQLKTTLAVWGMHLDFPPDMAGGALFPYLEAMACQSAGMVIGQGGADTVIEAMLSALRALGGDVLLGTEAREILTQDGRACGVLLADGRRMLARRAVIANLGPKVLYGALLKSPNAAARRQRAKFRHGPGTMMIHLALDALPQWRAGAELQQYAYVHLAPSMAAMTAAYAEAIDGLLPRVPVIVVGQASAIDPTRAPPGKHVLWIQVRVLPATVRGDAAGEIAGRQWDDIKEAYADRVLALLETYAPGLSRNVLARAVLSPQDLERDNPNLVGGDSLGGSHHLDQNMLFRPAFGYSRYRTPVADLYMVGASTWPGAGTGAGSGFLCAKLLTHKQR</sequence>
<evidence type="ECO:0000256" key="2">
    <source>
        <dbReference type="ARBA" id="ARBA00038825"/>
    </source>
</evidence>
<organism evidence="5 6">
    <name type="scientific">Duganella phyllosphaerae</name>
    <dbReference type="NCBI Taxonomy" id="762836"/>
    <lineage>
        <taxon>Bacteria</taxon>
        <taxon>Pseudomonadati</taxon>
        <taxon>Pseudomonadota</taxon>
        <taxon>Betaproteobacteria</taxon>
        <taxon>Burkholderiales</taxon>
        <taxon>Oxalobacteraceae</taxon>
        <taxon>Telluria group</taxon>
        <taxon>Duganella</taxon>
    </lineage>
</organism>
<dbReference type="RefSeq" id="WP_070247622.1">
    <property type="nucleotide sequence ID" value="NZ_LROM01000072.1"/>
</dbReference>
<evidence type="ECO:0000259" key="4">
    <source>
        <dbReference type="Pfam" id="PF01593"/>
    </source>
</evidence>
<dbReference type="PANTHER" id="PTHR10668:SF105">
    <property type="entry name" value="DEHYDROGENASE-RELATED"/>
    <property type="match status" value="1"/>
</dbReference>
<proteinExistence type="predicted"/>
<gene>
    <name evidence="5" type="primary">crtI_1</name>
    <name evidence="5" type="ORF">DUPY_18240</name>
</gene>
<evidence type="ECO:0000256" key="1">
    <source>
        <dbReference type="ARBA" id="ARBA00037217"/>
    </source>
</evidence>
<evidence type="ECO:0000313" key="6">
    <source>
        <dbReference type="Proteomes" id="UP000175989"/>
    </source>
</evidence>
<name>A0A1E7WUP9_9BURK</name>
<keyword evidence="6" id="KW-1185">Reference proteome</keyword>
<accession>A0A1E7WUP9</accession>
<dbReference type="Proteomes" id="UP000175989">
    <property type="component" value="Unassembled WGS sequence"/>
</dbReference>
<dbReference type="SUPFAM" id="SSF51905">
    <property type="entry name" value="FAD/NAD(P)-binding domain"/>
    <property type="match status" value="1"/>
</dbReference>
<evidence type="ECO:0000256" key="3">
    <source>
        <dbReference type="ARBA" id="ARBA00040298"/>
    </source>
</evidence>
<dbReference type="GO" id="GO:0016491">
    <property type="term" value="F:oxidoreductase activity"/>
    <property type="evidence" value="ECO:0007669"/>
    <property type="project" value="UniProtKB-KW"/>
</dbReference>
<comment type="caution">
    <text evidence="5">The sequence shown here is derived from an EMBL/GenBank/DDBJ whole genome shotgun (WGS) entry which is preliminary data.</text>
</comment>
<dbReference type="Pfam" id="PF01593">
    <property type="entry name" value="Amino_oxidase"/>
    <property type="match status" value="1"/>
</dbReference>
<dbReference type="EMBL" id="LROM01000072">
    <property type="protein sequence ID" value="OFA03442.1"/>
    <property type="molecule type" value="Genomic_DNA"/>
</dbReference>
<feature type="domain" description="Amine oxidase" evidence="4">
    <location>
        <begin position="19"/>
        <end position="440"/>
    </location>
</feature>
<dbReference type="OrthoDB" id="9774675at2"/>
<evidence type="ECO:0000313" key="5">
    <source>
        <dbReference type="EMBL" id="OFA03442.1"/>
    </source>
</evidence>
<reference evidence="6" key="1">
    <citation type="journal article" date="2016" name="Front. Microbiol.">
        <title>Molecular Keys to the Janthinobacterium and Duganella spp. Interaction with the Plant Pathogen Fusarium graminearum.</title>
        <authorList>
            <person name="Haack F.S."/>
            <person name="Poehlein A."/>
            <person name="Kroger C."/>
            <person name="Voigt C.A."/>
            <person name="Piepenbring M."/>
            <person name="Bode H.B."/>
            <person name="Daniel R."/>
            <person name="Schafer W."/>
            <person name="Streit W.R."/>
        </authorList>
    </citation>
    <scope>NUCLEOTIDE SEQUENCE [LARGE SCALE GENOMIC DNA]</scope>
    <source>
        <strain evidence="6">T54</strain>
    </source>
</reference>
<dbReference type="InterPro" id="IPR036188">
    <property type="entry name" value="FAD/NAD-bd_sf"/>
</dbReference>
<keyword evidence="5" id="KW-0560">Oxidoreductase</keyword>
<dbReference type="Gene3D" id="3.50.50.60">
    <property type="entry name" value="FAD/NAD(P)-binding domain"/>
    <property type="match status" value="2"/>
</dbReference>
<dbReference type="AlphaFoldDB" id="A0A1E7WUP9"/>